<organism evidence="1 2">
    <name type="scientific">Populus trichocarpa</name>
    <name type="common">Western balsam poplar</name>
    <name type="synonym">Populus balsamifera subsp. trichocarpa</name>
    <dbReference type="NCBI Taxonomy" id="3694"/>
    <lineage>
        <taxon>Eukaryota</taxon>
        <taxon>Viridiplantae</taxon>
        <taxon>Streptophyta</taxon>
        <taxon>Embryophyta</taxon>
        <taxon>Tracheophyta</taxon>
        <taxon>Spermatophyta</taxon>
        <taxon>Magnoliopsida</taxon>
        <taxon>eudicotyledons</taxon>
        <taxon>Gunneridae</taxon>
        <taxon>Pentapetalae</taxon>
        <taxon>rosids</taxon>
        <taxon>fabids</taxon>
        <taxon>Malpighiales</taxon>
        <taxon>Salicaceae</taxon>
        <taxon>Saliceae</taxon>
        <taxon>Populus</taxon>
    </lineage>
</organism>
<evidence type="ECO:0000313" key="2">
    <source>
        <dbReference type="Proteomes" id="UP000006729"/>
    </source>
</evidence>
<accession>A0A2K1YMS0</accession>
<dbReference type="STRING" id="3694.A0A2K1YMS0"/>
<name>A0A2K1YMS0_POPTR</name>
<dbReference type="EMBL" id="CM009299">
    <property type="protein sequence ID" value="PNT14332.1"/>
    <property type="molecule type" value="Genomic_DNA"/>
</dbReference>
<sequence length="122" mass="14118">MTDHHLQDLGGHSRLLVIHFLVWKLRWKFGDYPVERCSKQMDQQSNLQVYGLLINLLSVGEFGLRAETSNPLGVKDECGLHPPALRMPRYHHLESFDNVMHCLQLLFLLLYVNSHAIARICL</sequence>
<gene>
    <name evidence="1" type="ORF">POPTR_010G025400</name>
</gene>
<proteinExistence type="predicted"/>
<dbReference type="InParanoid" id="A0A2K1YMS0"/>
<dbReference type="AlphaFoldDB" id="A0A2K1YMS0"/>
<evidence type="ECO:0000313" key="1">
    <source>
        <dbReference type="EMBL" id="PNT14332.1"/>
    </source>
</evidence>
<protein>
    <submittedName>
        <fullName evidence="1">Uncharacterized protein</fullName>
    </submittedName>
</protein>
<reference evidence="1 2" key="1">
    <citation type="journal article" date="2006" name="Science">
        <title>The genome of black cottonwood, Populus trichocarpa (Torr. &amp; Gray).</title>
        <authorList>
            <person name="Tuskan G.A."/>
            <person name="Difazio S."/>
            <person name="Jansson S."/>
            <person name="Bohlmann J."/>
            <person name="Grigoriev I."/>
            <person name="Hellsten U."/>
            <person name="Putnam N."/>
            <person name="Ralph S."/>
            <person name="Rombauts S."/>
            <person name="Salamov A."/>
            <person name="Schein J."/>
            <person name="Sterck L."/>
            <person name="Aerts A."/>
            <person name="Bhalerao R.R."/>
            <person name="Bhalerao R.P."/>
            <person name="Blaudez D."/>
            <person name="Boerjan W."/>
            <person name="Brun A."/>
            <person name="Brunner A."/>
            <person name="Busov V."/>
            <person name="Campbell M."/>
            <person name="Carlson J."/>
            <person name="Chalot M."/>
            <person name="Chapman J."/>
            <person name="Chen G.L."/>
            <person name="Cooper D."/>
            <person name="Coutinho P.M."/>
            <person name="Couturier J."/>
            <person name="Covert S."/>
            <person name="Cronk Q."/>
            <person name="Cunningham R."/>
            <person name="Davis J."/>
            <person name="Degroeve S."/>
            <person name="Dejardin A."/>
            <person name="Depamphilis C."/>
            <person name="Detter J."/>
            <person name="Dirks B."/>
            <person name="Dubchak I."/>
            <person name="Duplessis S."/>
            <person name="Ehlting J."/>
            <person name="Ellis B."/>
            <person name="Gendler K."/>
            <person name="Goodstein D."/>
            <person name="Gribskov M."/>
            <person name="Grimwood J."/>
            <person name="Groover A."/>
            <person name="Gunter L."/>
            <person name="Hamberger B."/>
            <person name="Heinze B."/>
            <person name="Helariutta Y."/>
            <person name="Henrissat B."/>
            <person name="Holligan D."/>
            <person name="Holt R."/>
            <person name="Huang W."/>
            <person name="Islam-Faridi N."/>
            <person name="Jones S."/>
            <person name="Jones-Rhoades M."/>
            <person name="Jorgensen R."/>
            <person name="Joshi C."/>
            <person name="Kangasjarvi J."/>
            <person name="Karlsson J."/>
            <person name="Kelleher C."/>
            <person name="Kirkpatrick R."/>
            <person name="Kirst M."/>
            <person name="Kohler A."/>
            <person name="Kalluri U."/>
            <person name="Larimer F."/>
            <person name="Leebens-Mack J."/>
            <person name="Leple J.C."/>
            <person name="Locascio P."/>
            <person name="Lou Y."/>
            <person name="Lucas S."/>
            <person name="Martin F."/>
            <person name="Montanini B."/>
            <person name="Napoli C."/>
            <person name="Nelson D.R."/>
            <person name="Nelson C."/>
            <person name="Nieminen K."/>
            <person name="Nilsson O."/>
            <person name="Pereda V."/>
            <person name="Peter G."/>
            <person name="Philippe R."/>
            <person name="Pilate G."/>
            <person name="Poliakov A."/>
            <person name="Razumovskaya J."/>
            <person name="Richardson P."/>
            <person name="Rinaldi C."/>
            <person name="Ritland K."/>
            <person name="Rouze P."/>
            <person name="Ryaboy D."/>
            <person name="Schmutz J."/>
            <person name="Schrader J."/>
            <person name="Segerman B."/>
            <person name="Shin H."/>
            <person name="Siddiqui A."/>
            <person name="Sterky F."/>
            <person name="Terry A."/>
            <person name="Tsai C.J."/>
            <person name="Uberbacher E."/>
            <person name="Unneberg P."/>
            <person name="Vahala J."/>
            <person name="Wall K."/>
            <person name="Wessler S."/>
            <person name="Yang G."/>
            <person name="Yin T."/>
            <person name="Douglas C."/>
            <person name="Marra M."/>
            <person name="Sandberg G."/>
            <person name="Van de Peer Y."/>
            <person name="Rokhsar D."/>
        </authorList>
    </citation>
    <scope>NUCLEOTIDE SEQUENCE [LARGE SCALE GENOMIC DNA]</scope>
    <source>
        <strain evidence="2">cv. Nisqually</strain>
    </source>
</reference>
<keyword evidence="2" id="KW-1185">Reference proteome</keyword>
<dbReference type="Proteomes" id="UP000006729">
    <property type="component" value="Chromosome 10"/>
</dbReference>